<dbReference type="Gene3D" id="3.50.30.50">
    <property type="entry name" value="Putative cyclase"/>
    <property type="match status" value="1"/>
</dbReference>
<evidence type="ECO:0000256" key="5">
    <source>
        <dbReference type="ARBA" id="ARBA00014889"/>
    </source>
</evidence>
<keyword evidence="8" id="KW-0862">Zinc</keyword>
<evidence type="ECO:0000256" key="6">
    <source>
        <dbReference type="ARBA" id="ARBA00022723"/>
    </source>
</evidence>
<evidence type="ECO:0000256" key="10">
    <source>
        <dbReference type="ARBA" id="ARBA00048496"/>
    </source>
</evidence>
<evidence type="ECO:0000313" key="12">
    <source>
        <dbReference type="EMBL" id="QLY40820.1"/>
    </source>
</evidence>
<dbReference type="InterPro" id="IPR007325">
    <property type="entry name" value="KFase/CYL"/>
</dbReference>
<evidence type="ECO:0000256" key="3">
    <source>
        <dbReference type="ARBA" id="ARBA00011738"/>
    </source>
</evidence>
<comment type="pathway">
    <text evidence="11">Amino-acid degradation; L-tryptophan degradation via kynurenine pathway; L-kynurenine from L-tryptophan: step 2/2.</text>
</comment>
<dbReference type="EC" id="3.5.1.9" evidence="4"/>
<dbReference type="PANTHER" id="PTHR31118">
    <property type="entry name" value="CYCLASE-LIKE PROTEIN 2"/>
    <property type="match status" value="1"/>
</dbReference>
<keyword evidence="6" id="KW-0479">Metal-binding</keyword>
<keyword evidence="7" id="KW-0378">Hydrolase</keyword>
<evidence type="ECO:0000256" key="4">
    <source>
        <dbReference type="ARBA" id="ARBA00012930"/>
    </source>
</evidence>
<accession>A0A7L6N3J2</accession>
<proteinExistence type="predicted"/>
<evidence type="ECO:0000256" key="7">
    <source>
        <dbReference type="ARBA" id="ARBA00022801"/>
    </source>
</evidence>
<dbReference type="FunFam" id="3.50.30.50:FF:000001">
    <property type="entry name" value="Kynurenine formamidase"/>
    <property type="match status" value="1"/>
</dbReference>
<keyword evidence="9" id="KW-0823">Tryptophan catabolism</keyword>
<dbReference type="Proteomes" id="UP000512167">
    <property type="component" value="Chromosome"/>
</dbReference>
<dbReference type="SUPFAM" id="SSF102198">
    <property type="entry name" value="Putative cyclase"/>
    <property type="match status" value="1"/>
</dbReference>
<dbReference type="KEGG" id="tbk:HF295_08110"/>
<evidence type="ECO:0000256" key="9">
    <source>
        <dbReference type="ARBA" id="ARBA00023079"/>
    </source>
</evidence>
<evidence type="ECO:0000256" key="8">
    <source>
        <dbReference type="ARBA" id="ARBA00022833"/>
    </source>
</evidence>
<sequence length="205" mass="23706">MMIYDVSMLIHDKMQVYKNKEDKRPIFKNALNHIDNQVHETNLYINLHTGTHVDYPLHMIDKGDTSDSESLLELIGSCKVLDLTELDSKITINDLKKYPIEEDDFLFFKTKNSLSEEFLHDFVYLDKEAAQYLKDKKIRGVGTDGLGIERSQPNHETHKILLSNGIIIIEGLRLKDIIEKEYEMICLPLKIKSVEASLARVILMD</sequence>
<evidence type="ECO:0000313" key="13">
    <source>
        <dbReference type="Proteomes" id="UP000512167"/>
    </source>
</evidence>
<gene>
    <name evidence="12" type="ORF">HF295_08110</name>
</gene>
<comment type="subunit">
    <text evidence="3">Homodimer.</text>
</comment>
<dbReference type="EMBL" id="CP051151">
    <property type="protein sequence ID" value="QLY40820.1"/>
    <property type="molecule type" value="Genomic_DNA"/>
</dbReference>
<dbReference type="AlphaFoldDB" id="A0A7L6N3J2"/>
<protein>
    <recommendedName>
        <fullName evidence="5">Kynurenine formamidase</fullName>
        <ecNumber evidence="4">3.5.1.9</ecNumber>
    </recommendedName>
</protein>
<dbReference type="InterPro" id="IPR037175">
    <property type="entry name" value="KFase_sf"/>
</dbReference>
<dbReference type="GO" id="GO:0046872">
    <property type="term" value="F:metal ion binding"/>
    <property type="evidence" value="ECO:0007669"/>
    <property type="project" value="UniProtKB-KW"/>
</dbReference>
<evidence type="ECO:0000256" key="2">
    <source>
        <dbReference type="ARBA" id="ARBA00002204"/>
    </source>
</evidence>
<comment type="function">
    <text evidence="2">Catalyzes the hydrolysis of N-formyl-L-kynurenine to L-kynurenine, the second step in the kynurenine pathway of tryptophan degradation.</text>
</comment>
<reference evidence="12 13" key="1">
    <citation type="submission" date="2020-04" db="EMBL/GenBank/DDBJ databases">
        <authorList>
            <person name="Zheng R.K."/>
            <person name="Sun C.M."/>
        </authorList>
    </citation>
    <scope>NUCLEOTIDE SEQUENCE [LARGE SCALE GENOMIC DNA]</scope>
    <source>
        <strain evidence="13">zrk29</strain>
    </source>
</reference>
<organism evidence="12 13">
    <name type="scientific">Hujiaoplasma nucleasis</name>
    <dbReference type="NCBI Taxonomy" id="2725268"/>
    <lineage>
        <taxon>Bacteria</taxon>
        <taxon>Bacillati</taxon>
        <taxon>Mycoplasmatota</taxon>
        <taxon>Mollicutes</taxon>
        <taxon>Candidatus Izemoplasmatales</taxon>
        <taxon>Hujiaoplasmataceae</taxon>
        <taxon>Hujiaoplasma</taxon>
    </lineage>
</organism>
<evidence type="ECO:0000256" key="1">
    <source>
        <dbReference type="ARBA" id="ARBA00001947"/>
    </source>
</evidence>
<dbReference type="GO" id="GO:0019441">
    <property type="term" value="P:L-tryptophan catabolic process to kynurenine"/>
    <property type="evidence" value="ECO:0007669"/>
    <property type="project" value="InterPro"/>
</dbReference>
<dbReference type="GO" id="GO:0004061">
    <property type="term" value="F:arylformamidase activity"/>
    <property type="evidence" value="ECO:0007669"/>
    <property type="project" value="UniProtKB-EC"/>
</dbReference>
<dbReference type="Pfam" id="PF04199">
    <property type="entry name" value="Cyclase"/>
    <property type="match status" value="1"/>
</dbReference>
<evidence type="ECO:0000256" key="11">
    <source>
        <dbReference type="ARBA" id="ARBA00060547"/>
    </source>
</evidence>
<comment type="catalytic activity">
    <reaction evidence="10">
        <text>N-formyl-L-kynurenine + H2O = L-kynurenine + formate + H(+)</text>
        <dbReference type="Rhea" id="RHEA:13009"/>
        <dbReference type="ChEBI" id="CHEBI:15377"/>
        <dbReference type="ChEBI" id="CHEBI:15378"/>
        <dbReference type="ChEBI" id="CHEBI:15740"/>
        <dbReference type="ChEBI" id="CHEBI:57959"/>
        <dbReference type="ChEBI" id="CHEBI:58629"/>
        <dbReference type="EC" id="3.5.1.9"/>
    </reaction>
</comment>
<dbReference type="PANTHER" id="PTHR31118:SF12">
    <property type="entry name" value="CYCLASE-LIKE PROTEIN 2"/>
    <property type="match status" value="1"/>
</dbReference>
<keyword evidence="13" id="KW-1185">Reference proteome</keyword>
<name>A0A7L6N3J2_9MOLU</name>
<comment type="cofactor">
    <cofactor evidence="1">
        <name>Zn(2+)</name>
        <dbReference type="ChEBI" id="CHEBI:29105"/>
    </cofactor>
</comment>